<keyword evidence="3" id="KW-0731">Sigma factor</keyword>
<dbReference type="InterPro" id="IPR014327">
    <property type="entry name" value="RNA_pol_sigma70_bacteroid"/>
</dbReference>
<sequence length="189" mass="22214">MSVFRSLTDAELLAKLQQGDAGAFTEIHSRYYAVLYRHALQRLDDSAEVQDLLQELFSYLWDNRETIQFTVSLQAYLYAAVRNRVINVYKRNRLKYDYFDSLQSFIDNGTPEADQNIRLKQLTELIETEVEKLPSQMRLVFEMSRKQHLSHQQIANELDISVLTVRKQVQNSLKILRVKLGTYLFSIFL</sequence>
<gene>
    <name evidence="7" type="ORF">DEO27_011630</name>
</gene>
<evidence type="ECO:0000313" key="7">
    <source>
        <dbReference type="EMBL" id="QEM10643.1"/>
    </source>
</evidence>
<keyword evidence="4" id="KW-0804">Transcription</keyword>
<dbReference type="InterPro" id="IPR036388">
    <property type="entry name" value="WH-like_DNA-bd_sf"/>
</dbReference>
<dbReference type="NCBIfam" id="TIGR02937">
    <property type="entry name" value="sigma70-ECF"/>
    <property type="match status" value="1"/>
</dbReference>
<dbReference type="SUPFAM" id="SSF88946">
    <property type="entry name" value="Sigma2 domain of RNA polymerase sigma factors"/>
    <property type="match status" value="1"/>
</dbReference>
<dbReference type="Gene3D" id="1.10.10.10">
    <property type="entry name" value="Winged helix-like DNA-binding domain superfamily/Winged helix DNA-binding domain"/>
    <property type="match status" value="1"/>
</dbReference>
<evidence type="ECO:0000256" key="1">
    <source>
        <dbReference type="ARBA" id="ARBA00010641"/>
    </source>
</evidence>
<dbReference type="PANTHER" id="PTHR43133:SF46">
    <property type="entry name" value="RNA POLYMERASE SIGMA-70 FACTOR ECF SUBFAMILY"/>
    <property type="match status" value="1"/>
</dbReference>
<dbReference type="InterPro" id="IPR014284">
    <property type="entry name" value="RNA_pol_sigma-70_dom"/>
</dbReference>
<name>A0A5C1HYM1_9SPHI</name>
<dbReference type="AlphaFoldDB" id="A0A5C1HYM1"/>
<protein>
    <submittedName>
        <fullName evidence="7">RNA polymerase sigma-70 factor</fullName>
    </submittedName>
</protein>
<dbReference type="GO" id="GO:0003677">
    <property type="term" value="F:DNA binding"/>
    <property type="evidence" value="ECO:0007669"/>
    <property type="project" value="InterPro"/>
</dbReference>
<accession>A0A5C1HYM1</accession>
<dbReference type="KEGG" id="mrub:DEO27_011630"/>
<organism evidence="7 8">
    <name type="scientific">Mucilaginibacter rubeus</name>
    <dbReference type="NCBI Taxonomy" id="2027860"/>
    <lineage>
        <taxon>Bacteria</taxon>
        <taxon>Pseudomonadati</taxon>
        <taxon>Bacteroidota</taxon>
        <taxon>Sphingobacteriia</taxon>
        <taxon>Sphingobacteriales</taxon>
        <taxon>Sphingobacteriaceae</taxon>
        <taxon>Mucilaginibacter</taxon>
    </lineage>
</organism>
<evidence type="ECO:0000259" key="5">
    <source>
        <dbReference type="Pfam" id="PF04542"/>
    </source>
</evidence>
<evidence type="ECO:0000256" key="2">
    <source>
        <dbReference type="ARBA" id="ARBA00023015"/>
    </source>
</evidence>
<dbReference type="OrthoDB" id="659569at2"/>
<dbReference type="Gene3D" id="1.10.1740.10">
    <property type="match status" value="1"/>
</dbReference>
<evidence type="ECO:0000256" key="4">
    <source>
        <dbReference type="ARBA" id="ARBA00023163"/>
    </source>
</evidence>
<dbReference type="Proteomes" id="UP000251402">
    <property type="component" value="Chromosome"/>
</dbReference>
<reference evidence="7" key="1">
    <citation type="submission" date="2019-08" db="EMBL/GenBank/DDBJ databases">
        <title>Comparative genome analysis confer to the adaptation heavy metal polluted environment.</title>
        <authorList>
            <person name="Li Y."/>
        </authorList>
    </citation>
    <scope>NUCLEOTIDE SEQUENCE [LARGE SCALE GENOMIC DNA]</scope>
    <source>
        <strain evidence="7">P1</strain>
    </source>
</reference>
<keyword evidence="8" id="KW-1185">Reference proteome</keyword>
<evidence type="ECO:0000259" key="6">
    <source>
        <dbReference type="Pfam" id="PF08281"/>
    </source>
</evidence>
<dbReference type="InterPro" id="IPR039425">
    <property type="entry name" value="RNA_pol_sigma-70-like"/>
</dbReference>
<dbReference type="Pfam" id="PF04542">
    <property type="entry name" value="Sigma70_r2"/>
    <property type="match status" value="1"/>
</dbReference>
<evidence type="ECO:0000256" key="3">
    <source>
        <dbReference type="ARBA" id="ARBA00023082"/>
    </source>
</evidence>
<keyword evidence="2" id="KW-0805">Transcription regulation</keyword>
<dbReference type="InterPro" id="IPR013325">
    <property type="entry name" value="RNA_pol_sigma_r2"/>
</dbReference>
<dbReference type="RefSeq" id="WP_112566106.1">
    <property type="nucleotide sequence ID" value="NZ_CP043450.1"/>
</dbReference>
<dbReference type="InterPro" id="IPR013249">
    <property type="entry name" value="RNA_pol_sigma70_r4_t2"/>
</dbReference>
<dbReference type="Pfam" id="PF08281">
    <property type="entry name" value="Sigma70_r4_2"/>
    <property type="match status" value="1"/>
</dbReference>
<dbReference type="NCBIfam" id="TIGR02985">
    <property type="entry name" value="Sig70_bacteroi1"/>
    <property type="match status" value="1"/>
</dbReference>
<proteinExistence type="inferred from homology"/>
<dbReference type="InterPro" id="IPR007627">
    <property type="entry name" value="RNA_pol_sigma70_r2"/>
</dbReference>
<dbReference type="GO" id="GO:0016987">
    <property type="term" value="F:sigma factor activity"/>
    <property type="evidence" value="ECO:0007669"/>
    <property type="project" value="UniProtKB-KW"/>
</dbReference>
<dbReference type="EMBL" id="CP043450">
    <property type="protein sequence ID" value="QEM10643.1"/>
    <property type="molecule type" value="Genomic_DNA"/>
</dbReference>
<feature type="domain" description="RNA polymerase sigma factor 70 region 4 type 2" evidence="6">
    <location>
        <begin position="124"/>
        <end position="174"/>
    </location>
</feature>
<dbReference type="GO" id="GO:0006352">
    <property type="term" value="P:DNA-templated transcription initiation"/>
    <property type="evidence" value="ECO:0007669"/>
    <property type="project" value="InterPro"/>
</dbReference>
<dbReference type="PANTHER" id="PTHR43133">
    <property type="entry name" value="RNA POLYMERASE ECF-TYPE SIGMA FACTO"/>
    <property type="match status" value="1"/>
</dbReference>
<dbReference type="SUPFAM" id="SSF88659">
    <property type="entry name" value="Sigma3 and sigma4 domains of RNA polymerase sigma factors"/>
    <property type="match status" value="1"/>
</dbReference>
<dbReference type="InterPro" id="IPR013324">
    <property type="entry name" value="RNA_pol_sigma_r3/r4-like"/>
</dbReference>
<feature type="domain" description="RNA polymerase sigma-70 region 2" evidence="5">
    <location>
        <begin position="29"/>
        <end position="93"/>
    </location>
</feature>
<evidence type="ECO:0000313" key="8">
    <source>
        <dbReference type="Proteomes" id="UP000251402"/>
    </source>
</evidence>
<comment type="similarity">
    <text evidence="1">Belongs to the sigma-70 factor family. ECF subfamily.</text>
</comment>